<dbReference type="PRINTS" id="PR01179">
    <property type="entry name" value="ODADCRBXLASE"/>
</dbReference>
<dbReference type="AlphaFoldDB" id="A0A3B1BYE7"/>
<evidence type="ECO:0000256" key="3">
    <source>
        <dbReference type="ARBA" id="ARBA00022898"/>
    </source>
</evidence>
<dbReference type="Gene3D" id="2.40.37.10">
    <property type="entry name" value="Lyase, Ornithine Decarboxylase, Chain A, domain 1"/>
    <property type="match status" value="1"/>
</dbReference>
<evidence type="ECO:0000259" key="6">
    <source>
        <dbReference type="Pfam" id="PF02784"/>
    </source>
</evidence>
<keyword evidence="3" id="KW-0663">Pyridoxal phosphate</keyword>
<keyword evidence="2" id="KW-0210">Decarboxylase</keyword>
<dbReference type="PRINTS" id="PR01181">
    <property type="entry name" value="DAPDCRBXLASE"/>
</dbReference>
<dbReference type="EMBL" id="UOGC01000150">
    <property type="protein sequence ID" value="VAX23336.1"/>
    <property type="molecule type" value="Genomic_DNA"/>
</dbReference>
<accession>A0A3B1BYE7</accession>
<evidence type="ECO:0000256" key="1">
    <source>
        <dbReference type="ARBA" id="ARBA00001933"/>
    </source>
</evidence>
<evidence type="ECO:0000259" key="5">
    <source>
        <dbReference type="Pfam" id="PF00278"/>
    </source>
</evidence>
<organism evidence="7">
    <name type="scientific">hydrothermal vent metagenome</name>
    <dbReference type="NCBI Taxonomy" id="652676"/>
    <lineage>
        <taxon>unclassified sequences</taxon>
        <taxon>metagenomes</taxon>
        <taxon>ecological metagenomes</taxon>
    </lineage>
</organism>
<proteinExistence type="predicted"/>
<evidence type="ECO:0000313" key="7">
    <source>
        <dbReference type="EMBL" id="VAX23336.1"/>
    </source>
</evidence>
<keyword evidence="4 7" id="KW-0456">Lyase</keyword>
<comment type="cofactor">
    <cofactor evidence="1">
        <name>pyridoxal 5'-phosphate</name>
        <dbReference type="ChEBI" id="CHEBI:597326"/>
    </cofactor>
</comment>
<dbReference type="InterPro" id="IPR000183">
    <property type="entry name" value="Orn/DAP/Arg_de-COase"/>
</dbReference>
<dbReference type="InterPro" id="IPR002986">
    <property type="entry name" value="DAP_deCOOHase_LysA"/>
</dbReference>
<gene>
    <name evidence="7" type="ORF">MNBD_NITROSPINAE01-1154</name>
</gene>
<sequence>MNPKNLFKIKSGTLNISDIDIGTIVKKTGSPLYIYDAAIMHSQMKKLKSAMPKEVTIHYAVKANPNMAVAEVFQKLGAGAEVASGSELTLAIKAGFKPEKIIFAGPGKSEQELKLAIKNKIGSINVESETELLRVLKASTAKRPTPIALRVNLDFALKKGEIMIGGPRKFGIDETQIKSLAKKALNDSCVELTGFHCFPGTQLANAKTLATAYRQFAAWVKITATNLKMNVKTINFGGGLGIPFKDSDAELNVKALGKSLNTIINDLRLSPLFSKTRFLIEPGRYLVGPSGIYISRITDIKKSRGETFVICEGGIHHALVPIVLNKNYPTAILNKMNLQNSKTVTIAGPLCTSADQFSRRVKLPQAEIGDLLGVFNSGAYGYTAGMTLFLSHPTPPEALVENGNLYIIRKPKKPEHGTRSRIKL</sequence>
<dbReference type="SUPFAM" id="SSF50621">
    <property type="entry name" value="Alanine racemase C-terminal domain-like"/>
    <property type="match status" value="1"/>
</dbReference>
<dbReference type="InterPro" id="IPR022644">
    <property type="entry name" value="De-COase2_N"/>
</dbReference>
<dbReference type="InterPro" id="IPR029066">
    <property type="entry name" value="PLP-binding_barrel"/>
</dbReference>
<dbReference type="EC" id="4.1.1.20" evidence="7"/>
<feature type="domain" description="Orn/DAP/Arg decarboxylase 2 C-terminal" evidence="5">
    <location>
        <begin position="33"/>
        <end position="378"/>
    </location>
</feature>
<dbReference type="GO" id="GO:0009089">
    <property type="term" value="P:lysine biosynthetic process via diaminopimelate"/>
    <property type="evidence" value="ECO:0007669"/>
    <property type="project" value="InterPro"/>
</dbReference>
<dbReference type="Gene3D" id="3.20.20.10">
    <property type="entry name" value="Alanine racemase"/>
    <property type="match status" value="1"/>
</dbReference>
<dbReference type="GO" id="GO:0008836">
    <property type="term" value="F:diaminopimelate decarboxylase activity"/>
    <property type="evidence" value="ECO:0007669"/>
    <property type="project" value="UniProtKB-EC"/>
</dbReference>
<name>A0A3B1BYE7_9ZZZZ</name>
<dbReference type="PANTHER" id="PTHR43727:SF2">
    <property type="entry name" value="GROUP IV DECARBOXYLASE"/>
    <property type="match status" value="1"/>
</dbReference>
<dbReference type="Pfam" id="PF00278">
    <property type="entry name" value="Orn_DAP_Arg_deC"/>
    <property type="match status" value="1"/>
</dbReference>
<feature type="domain" description="Orn/DAP/Arg decarboxylase 2 N-terminal" evidence="6">
    <location>
        <begin position="41"/>
        <end position="287"/>
    </location>
</feature>
<dbReference type="Pfam" id="PF02784">
    <property type="entry name" value="Orn_Arg_deC_N"/>
    <property type="match status" value="1"/>
</dbReference>
<protein>
    <submittedName>
        <fullName evidence="7">Diaminopimelate decarboxylase</fullName>
        <ecNumber evidence="7">4.1.1.20</ecNumber>
    </submittedName>
</protein>
<reference evidence="7" key="1">
    <citation type="submission" date="2018-06" db="EMBL/GenBank/DDBJ databases">
        <authorList>
            <person name="Zhirakovskaya E."/>
        </authorList>
    </citation>
    <scope>NUCLEOTIDE SEQUENCE</scope>
</reference>
<dbReference type="SUPFAM" id="SSF51419">
    <property type="entry name" value="PLP-binding barrel"/>
    <property type="match status" value="1"/>
</dbReference>
<dbReference type="FunFam" id="3.20.20.10:FF:000003">
    <property type="entry name" value="Diaminopimelate decarboxylase"/>
    <property type="match status" value="1"/>
</dbReference>
<dbReference type="InterPro" id="IPR009006">
    <property type="entry name" value="Ala_racemase/Decarboxylase_C"/>
</dbReference>
<evidence type="ECO:0000256" key="4">
    <source>
        <dbReference type="ARBA" id="ARBA00023239"/>
    </source>
</evidence>
<dbReference type="PANTHER" id="PTHR43727">
    <property type="entry name" value="DIAMINOPIMELATE DECARBOXYLASE"/>
    <property type="match status" value="1"/>
</dbReference>
<evidence type="ECO:0000256" key="2">
    <source>
        <dbReference type="ARBA" id="ARBA00022793"/>
    </source>
</evidence>
<dbReference type="InterPro" id="IPR022643">
    <property type="entry name" value="De-COase2_C"/>
</dbReference>